<keyword evidence="2" id="KW-1185">Reference proteome</keyword>
<protein>
    <submittedName>
        <fullName evidence="1">Uncharacterized protein</fullName>
    </submittedName>
</protein>
<gene>
    <name evidence="1" type="ORF">HPB49_005373</name>
</gene>
<reference evidence="1" key="1">
    <citation type="submission" date="2020-05" db="EMBL/GenBank/DDBJ databases">
        <title>Large-scale comparative analyses of tick genomes elucidate their genetic diversity and vector capacities.</title>
        <authorList>
            <person name="Jia N."/>
            <person name="Wang J."/>
            <person name="Shi W."/>
            <person name="Du L."/>
            <person name="Sun Y."/>
            <person name="Zhan W."/>
            <person name="Jiang J."/>
            <person name="Wang Q."/>
            <person name="Zhang B."/>
            <person name="Ji P."/>
            <person name="Sakyi L.B."/>
            <person name="Cui X."/>
            <person name="Yuan T."/>
            <person name="Jiang B."/>
            <person name="Yang W."/>
            <person name="Lam T.T.-Y."/>
            <person name="Chang Q."/>
            <person name="Ding S."/>
            <person name="Wang X."/>
            <person name="Zhu J."/>
            <person name="Ruan X."/>
            <person name="Zhao L."/>
            <person name="Wei J."/>
            <person name="Que T."/>
            <person name="Du C."/>
            <person name="Cheng J."/>
            <person name="Dai P."/>
            <person name="Han X."/>
            <person name="Huang E."/>
            <person name="Gao Y."/>
            <person name="Liu J."/>
            <person name="Shao H."/>
            <person name="Ye R."/>
            <person name="Li L."/>
            <person name="Wei W."/>
            <person name="Wang X."/>
            <person name="Wang C."/>
            <person name="Yang T."/>
            <person name="Huo Q."/>
            <person name="Li W."/>
            <person name="Guo W."/>
            <person name="Chen H."/>
            <person name="Zhou L."/>
            <person name="Ni X."/>
            <person name="Tian J."/>
            <person name="Zhou Y."/>
            <person name="Sheng Y."/>
            <person name="Liu T."/>
            <person name="Pan Y."/>
            <person name="Xia L."/>
            <person name="Li J."/>
            <person name="Zhao F."/>
            <person name="Cao W."/>
        </authorList>
    </citation>
    <scope>NUCLEOTIDE SEQUENCE</scope>
    <source>
        <strain evidence="1">Dsil-2018</strain>
    </source>
</reference>
<evidence type="ECO:0000313" key="1">
    <source>
        <dbReference type="EMBL" id="KAH7978376.1"/>
    </source>
</evidence>
<comment type="caution">
    <text evidence="1">The sequence shown here is derived from an EMBL/GenBank/DDBJ whole genome shotgun (WGS) entry which is preliminary data.</text>
</comment>
<sequence>MAYCCVPRCHSDGKRRIPGISFHEIPADEALREQWLKAIRRDDWVPNSTSNYSRVCSRHFKETDFAEGKRRRLKKGVVPSLFPEYPSYMRPQPLKERATESIRKRSFVPAQGKENEPARKRKRCQGNISAEETPEDNHQVVSPSLTLDETNSLPEKEQQAVAEIETGFGEAPVFSDAGVSHQATQVDVGVSSLLATERAKWKRKERDLKKQIERLRHTVDSYKKELEKMKRPTIVFMRNMYRWFLLHDTSNTVQHFLQRFPDVRHYDDPNDDRLEWLEVTFPMYIEALKKDATSPRGFLTAETYEALLLTTYSTVYCIRYLLLTEKFHFVLTRKFSSDPIESLFGTLRRSVGCNDQLDVRAAISGLEKVLRTGIAATSQDSNVVRTGETGPSKAVLPASTQACEGSAELPVVAANVLKCLKLPSIPSFPTLQLSAIVYVAGYIARVVREHMDCESCCAVTSKPLTKQPLQQLTWHQDRGGLLYPSDKLLHVLETLRRFVQTALEEKPLLQKPLKTLLEAAIPAVSESGLLHCSNVQHHQDLAELVCTKFIKPLLVNYASTATDKSDVYKTFFQKPLSRKYVKL</sequence>
<evidence type="ECO:0000313" key="2">
    <source>
        <dbReference type="Proteomes" id="UP000821865"/>
    </source>
</evidence>
<dbReference type="EMBL" id="CM023470">
    <property type="protein sequence ID" value="KAH7978376.1"/>
    <property type="molecule type" value="Genomic_DNA"/>
</dbReference>
<dbReference type="Proteomes" id="UP000821865">
    <property type="component" value="Chromosome 1"/>
</dbReference>
<proteinExistence type="predicted"/>
<accession>A0ACB8DVJ8</accession>
<organism evidence="1 2">
    <name type="scientific">Dermacentor silvarum</name>
    <name type="common">Tick</name>
    <dbReference type="NCBI Taxonomy" id="543639"/>
    <lineage>
        <taxon>Eukaryota</taxon>
        <taxon>Metazoa</taxon>
        <taxon>Ecdysozoa</taxon>
        <taxon>Arthropoda</taxon>
        <taxon>Chelicerata</taxon>
        <taxon>Arachnida</taxon>
        <taxon>Acari</taxon>
        <taxon>Parasitiformes</taxon>
        <taxon>Ixodida</taxon>
        <taxon>Ixodoidea</taxon>
        <taxon>Ixodidae</taxon>
        <taxon>Rhipicephalinae</taxon>
        <taxon>Dermacentor</taxon>
    </lineage>
</organism>
<name>A0ACB8DVJ8_DERSI</name>